<gene>
    <name evidence="2" type="ORF">LNP81_14850</name>
</gene>
<comment type="caution">
    <text evidence="2">The sequence shown here is derived from an EMBL/GenBank/DDBJ whole genome shotgun (WGS) entry which is preliminary data.</text>
</comment>
<keyword evidence="3" id="KW-1185">Reference proteome</keyword>
<dbReference type="Proteomes" id="UP001430679">
    <property type="component" value="Unassembled WGS sequence"/>
</dbReference>
<dbReference type="EMBL" id="JAJJMM010000001">
    <property type="protein sequence ID" value="MCC9064278.1"/>
    <property type="molecule type" value="Genomic_DNA"/>
</dbReference>
<dbReference type="Pfam" id="PF09346">
    <property type="entry name" value="SMI1_KNR4"/>
    <property type="match status" value="1"/>
</dbReference>
<protein>
    <submittedName>
        <fullName evidence="2">SMI1/KNR4 family protein</fullName>
    </submittedName>
</protein>
<sequence>MIDQKTSSQIERIKKKLVIVKNTDKDLKVFGANSHKYFLDETANNDQILNFEKDYNLELPEDYSAFLLHIGNGGKSYQNSAAGPGYGIFPFGKNVEEFIYANPEKYLKEDCKLYPNMSDDFWEDLTRNIEENDEISNEDFEAESGKIYSGILPIGTQGCTYYYGLVLNGEFKGQIVNVDLDRQKPFFTFESNFLDWYERWLDEIIPENIMIDEPDLFQYTLGGSVIYILEVYFSAHDNETKIEGLNGILKKEKIASEALDVLEAEYKLSSGAIHKKILQILTKFDYQRAYPYLVDFTKESLLDVFQFVFWYAKDKSSDWLDVIKSNAENISDDETFSFCTYLLKEMNIDYGDIIVPFTFNENENIRISAYYALGQLENKSNYIDVFVAGLKDHSNRVIHITLQALDGVEDQRLLKHYKLIAEKFPVEKDYILVNLNHRLKPFGLTNKTIKKIATDS</sequence>
<evidence type="ECO:0000313" key="3">
    <source>
        <dbReference type="Proteomes" id="UP001430679"/>
    </source>
</evidence>
<proteinExistence type="predicted"/>
<name>A0ABS8MFY4_9FLAO</name>
<dbReference type="SMART" id="SM00860">
    <property type="entry name" value="SMI1_KNR4"/>
    <property type="match status" value="1"/>
</dbReference>
<dbReference type="InterPro" id="IPR037883">
    <property type="entry name" value="Knr4/Smi1-like_sf"/>
</dbReference>
<dbReference type="SUPFAM" id="SSF160631">
    <property type="entry name" value="SMI1/KNR4-like"/>
    <property type="match status" value="1"/>
</dbReference>
<evidence type="ECO:0000313" key="2">
    <source>
        <dbReference type="EMBL" id="MCC9064278.1"/>
    </source>
</evidence>
<dbReference type="Gene3D" id="3.40.1580.10">
    <property type="entry name" value="SMI1/KNR4-like"/>
    <property type="match status" value="1"/>
</dbReference>
<feature type="domain" description="Knr4/Smi1-like" evidence="1">
    <location>
        <begin position="42"/>
        <end position="199"/>
    </location>
</feature>
<evidence type="ECO:0000259" key="1">
    <source>
        <dbReference type="SMART" id="SM00860"/>
    </source>
</evidence>
<dbReference type="InterPro" id="IPR018958">
    <property type="entry name" value="Knr4/Smi1-like_dom"/>
</dbReference>
<reference evidence="2" key="1">
    <citation type="submission" date="2021-11" db="EMBL/GenBank/DDBJ databases">
        <title>Description of novel Flavobacterium species.</title>
        <authorList>
            <person name="Saticioglu I.B."/>
            <person name="Ay H."/>
            <person name="Altun S."/>
            <person name="Duman M."/>
        </authorList>
    </citation>
    <scope>NUCLEOTIDE SEQUENCE</scope>
    <source>
        <strain evidence="2">F-30</strain>
    </source>
</reference>
<organism evidence="2 3">
    <name type="scientific">Flavobacterium piscisymbiosum</name>
    <dbReference type="NCBI Taxonomy" id="2893753"/>
    <lineage>
        <taxon>Bacteria</taxon>
        <taxon>Pseudomonadati</taxon>
        <taxon>Bacteroidota</taxon>
        <taxon>Flavobacteriia</taxon>
        <taxon>Flavobacteriales</taxon>
        <taxon>Flavobacteriaceae</taxon>
        <taxon>Flavobacterium</taxon>
    </lineage>
</organism>
<accession>A0ABS8MFY4</accession>
<dbReference type="RefSeq" id="WP_230037114.1">
    <property type="nucleotide sequence ID" value="NZ_JAJJMM010000001.1"/>
</dbReference>